<comment type="caution">
    <text evidence="1">The sequence shown here is derived from an EMBL/GenBank/DDBJ whole genome shotgun (WGS) entry which is preliminary data.</text>
</comment>
<protein>
    <submittedName>
        <fullName evidence="1">Uncharacterized protein</fullName>
    </submittedName>
</protein>
<dbReference type="Proteomes" id="UP000673394">
    <property type="component" value="Unassembled WGS sequence"/>
</dbReference>
<organism evidence="1 2">
    <name type="scientific">Paenibacillus lignilyticus</name>
    <dbReference type="NCBI Taxonomy" id="1172615"/>
    <lineage>
        <taxon>Bacteria</taxon>
        <taxon>Bacillati</taxon>
        <taxon>Bacillota</taxon>
        <taxon>Bacilli</taxon>
        <taxon>Bacillales</taxon>
        <taxon>Paenibacillaceae</taxon>
        <taxon>Paenibacillus</taxon>
    </lineage>
</organism>
<keyword evidence="2" id="KW-1185">Reference proteome</keyword>
<sequence length="187" mass="20609">MTKTAQMDKLLDAYKEGINSSELIAIIQDIFNFDLETLQVSPLPREVLDAFLQQAAGSVTGPEVRRMINETFAINLDALSALEQARISLYSKGQWMLRHEWDLFVVHTGTDDIGVSIYPTAYYAEHTGTAQLPQELLEALTDLGFTRDAESGACSYTSPHGEPVPDAFKGQTMKAVMSAIRTVSAHL</sequence>
<evidence type="ECO:0000313" key="2">
    <source>
        <dbReference type="Proteomes" id="UP000673394"/>
    </source>
</evidence>
<dbReference type="RefSeq" id="WP_210661666.1">
    <property type="nucleotide sequence ID" value="NZ_JAGKSP010000010.1"/>
</dbReference>
<reference evidence="1 2" key="1">
    <citation type="submission" date="2021-04" db="EMBL/GenBank/DDBJ databases">
        <title>Paenibacillus sp. DLE-14 whole genome sequence.</title>
        <authorList>
            <person name="Ham Y.J."/>
        </authorList>
    </citation>
    <scope>NUCLEOTIDE SEQUENCE [LARGE SCALE GENOMIC DNA]</scope>
    <source>
        <strain evidence="1 2">DLE-14</strain>
    </source>
</reference>
<gene>
    <name evidence="1" type="ORF">I8J30_21710</name>
</gene>
<accession>A0ABS5CHH7</accession>
<dbReference type="EMBL" id="JAGKSP010000010">
    <property type="protein sequence ID" value="MBP3965331.1"/>
    <property type="molecule type" value="Genomic_DNA"/>
</dbReference>
<name>A0ABS5CHH7_9BACL</name>
<evidence type="ECO:0000313" key="1">
    <source>
        <dbReference type="EMBL" id="MBP3965331.1"/>
    </source>
</evidence>
<proteinExistence type="predicted"/>